<dbReference type="Pfam" id="PF00078">
    <property type="entry name" value="RVT_1"/>
    <property type="match status" value="1"/>
</dbReference>
<dbReference type="Gene3D" id="3.10.10.10">
    <property type="entry name" value="HIV Type 1 Reverse Transcriptase, subunit A, domain 1"/>
    <property type="match status" value="1"/>
</dbReference>
<dbReference type="GO" id="GO:0071897">
    <property type="term" value="P:DNA biosynthetic process"/>
    <property type="evidence" value="ECO:0007669"/>
    <property type="project" value="UniProtKB-ARBA"/>
</dbReference>
<dbReference type="PROSITE" id="PS50878">
    <property type="entry name" value="RT_POL"/>
    <property type="match status" value="1"/>
</dbReference>
<gene>
    <name evidence="2" type="ORF">GEV33_001601</name>
</gene>
<proteinExistence type="predicted"/>
<dbReference type="InterPro" id="IPR053134">
    <property type="entry name" value="RNA-dir_DNA_polymerase"/>
</dbReference>
<feature type="domain" description="Reverse transcriptase" evidence="1">
    <location>
        <begin position="108"/>
        <end position="233"/>
    </location>
</feature>
<name>A0A8J6HUX0_TENMO</name>
<dbReference type="CDD" id="cd01647">
    <property type="entry name" value="RT_LTR"/>
    <property type="match status" value="1"/>
</dbReference>
<reference evidence="2" key="1">
    <citation type="journal article" date="2020" name="J Insects Food Feed">
        <title>The yellow mealworm (Tenebrio molitor) genome: a resource for the emerging insects as food and feed industry.</title>
        <authorList>
            <person name="Eriksson T."/>
            <person name="Andere A."/>
            <person name="Kelstrup H."/>
            <person name="Emery V."/>
            <person name="Picard C."/>
        </authorList>
    </citation>
    <scope>NUCLEOTIDE SEQUENCE</scope>
    <source>
        <strain evidence="2">Stoneville</strain>
        <tissue evidence="2">Whole head</tissue>
    </source>
</reference>
<keyword evidence="3" id="KW-1185">Reference proteome</keyword>
<dbReference type="InterPro" id="IPR043502">
    <property type="entry name" value="DNA/RNA_pol_sf"/>
</dbReference>
<dbReference type="PANTHER" id="PTHR24559">
    <property type="entry name" value="TRANSPOSON TY3-I GAG-POL POLYPROTEIN"/>
    <property type="match status" value="1"/>
</dbReference>
<dbReference type="InterPro" id="IPR000477">
    <property type="entry name" value="RT_dom"/>
</dbReference>
<reference evidence="2" key="2">
    <citation type="submission" date="2021-08" db="EMBL/GenBank/DDBJ databases">
        <authorList>
            <person name="Eriksson T."/>
        </authorList>
    </citation>
    <scope>NUCLEOTIDE SEQUENCE</scope>
    <source>
        <strain evidence="2">Stoneville</strain>
        <tissue evidence="2">Whole head</tissue>
    </source>
</reference>
<comment type="caution">
    <text evidence="2">The sequence shown here is derived from an EMBL/GenBank/DDBJ whole genome shotgun (WGS) entry which is preliminary data.</text>
</comment>
<accession>A0A8J6HUX0</accession>
<dbReference type="SUPFAM" id="SSF56672">
    <property type="entry name" value="DNA/RNA polymerases"/>
    <property type="match status" value="1"/>
</dbReference>
<evidence type="ECO:0000313" key="3">
    <source>
        <dbReference type="Proteomes" id="UP000719412"/>
    </source>
</evidence>
<protein>
    <recommendedName>
        <fullName evidence="1">Reverse transcriptase domain-containing protein</fullName>
    </recommendedName>
</protein>
<organism evidence="2 3">
    <name type="scientific">Tenebrio molitor</name>
    <name type="common">Yellow mealworm beetle</name>
    <dbReference type="NCBI Taxonomy" id="7067"/>
    <lineage>
        <taxon>Eukaryota</taxon>
        <taxon>Metazoa</taxon>
        <taxon>Ecdysozoa</taxon>
        <taxon>Arthropoda</taxon>
        <taxon>Hexapoda</taxon>
        <taxon>Insecta</taxon>
        <taxon>Pterygota</taxon>
        <taxon>Neoptera</taxon>
        <taxon>Endopterygota</taxon>
        <taxon>Coleoptera</taxon>
        <taxon>Polyphaga</taxon>
        <taxon>Cucujiformia</taxon>
        <taxon>Tenebrionidae</taxon>
        <taxon>Tenebrio</taxon>
    </lineage>
</organism>
<sequence>MDFTLGCVHHGVTDRSTSYWNRECPWSDNTDVSETAKLNHGFPSSYAHNFRDIVREFVSVFREQSATATVRVVTHTIRLNKDEPFRIRPYHLSEDKKRALYECVNKMLAAGVIERSDSEYCSPVVLVKKKDGTVRFCTDYRRLNRLTKDEAAPLLRIQEVLRDFGTATVYSSLDLKSGYWQIPMDQASKRLTAFATPDGATYQYRVMPFGLKNAPATFQKLMARVLTGHTKST</sequence>
<evidence type="ECO:0000259" key="1">
    <source>
        <dbReference type="PROSITE" id="PS50878"/>
    </source>
</evidence>
<dbReference type="EMBL" id="JABDTM020009099">
    <property type="protein sequence ID" value="KAH0821190.1"/>
    <property type="molecule type" value="Genomic_DNA"/>
</dbReference>
<evidence type="ECO:0000313" key="2">
    <source>
        <dbReference type="EMBL" id="KAH0821190.1"/>
    </source>
</evidence>
<dbReference type="PANTHER" id="PTHR24559:SF444">
    <property type="entry name" value="REVERSE TRANSCRIPTASE DOMAIN-CONTAINING PROTEIN"/>
    <property type="match status" value="1"/>
</dbReference>
<dbReference type="Proteomes" id="UP000719412">
    <property type="component" value="Unassembled WGS sequence"/>
</dbReference>
<dbReference type="AlphaFoldDB" id="A0A8J6HUX0"/>